<keyword evidence="8" id="KW-0376">Hydrogen peroxide</keyword>
<feature type="domain" description="Large catalase C-terminal" evidence="9">
    <location>
        <begin position="10"/>
        <end position="106"/>
    </location>
</feature>
<protein>
    <recommendedName>
        <fullName evidence="2">catalase</fullName>
        <ecNumber evidence="2">1.11.1.6</ecNumber>
    </recommendedName>
</protein>
<evidence type="ECO:0000256" key="4">
    <source>
        <dbReference type="ARBA" id="ARBA00022617"/>
    </source>
</evidence>
<gene>
    <name evidence="10" type="primary">katE_3</name>
    <name evidence="10" type="ORF">NCTC204_05960</name>
</gene>
<dbReference type="GO" id="GO:0042744">
    <property type="term" value="P:hydrogen peroxide catabolic process"/>
    <property type="evidence" value="ECO:0007669"/>
    <property type="project" value="UniProtKB-KW"/>
</dbReference>
<comment type="cofactor">
    <cofactor evidence="1">
        <name>heme</name>
        <dbReference type="ChEBI" id="CHEBI:30413"/>
    </cofactor>
</comment>
<dbReference type="InterPro" id="IPR029062">
    <property type="entry name" value="Class_I_gatase-like"/>
</dbReference>
<evidence type="ECO:0000313" key="11">
    <source>
        <dbReference type="Proteomes" id="UP000255192"/>
    </source>
</evidence>
<keyword evidence="6 10" id="KW-0560">Oxidoreductase</keyword>
<dbReference type="GO" id="GO:0005829">
    <property type="term" value="C:cytosol"/>
    <property type="evidence" value="ECO:0007669"/>
    <property type="project" value="TreeGrafter"/>
</dbReference>
<evidence type="ECO:0000256" key="6">
    <source>
        <dbReference type="ARBA" id="ARBA00023002"/>
    </source>
</evidence>
<evidence type="ECO:0000256" key="5">
    <source>
        <dbReference type="ARBA" id="ARBA00022723"/>
    </source>
</evidence>
<dbReference type="PANTHER" id="PTHR42821">
    <property type="entry name" value="CATALASE"/>
    <property type="match status" value="1"/>
</dbReference>
<organism evidence="10 11">
    <name type="scientific">Klebsiella pneumoniae</name>
    <dbReference type="NCBI Taxonomy" id="573"/>
    <lineage>
        <taxon>Bacteria</taxon>
        <taxon>Pseudomonadati</taxon>
        <taxon>Pseudomonadota</taxon>
        <taxon>Gammaproteobacteria</taxon>
        <taxon>Enterobacterales</taxon>
        <taxon>Enterobacteriaceae</taxon>
        <taxon>Klebsiella/Raoultella group</taxon>
        <taxon>Klebsiella</taxon>
        <taxon>Klebsiella pneumoniae complex</taxon>
    </lineage>
</organism>
<dbReference type="AlphaFoldDB" id="A0A378BD24"/>
<reference evidence="10 11" key="1">
    <citation type="submission" date="2018-06" db="EMBL/GenBank/DDBJ databases">
        <authorList>
            <consortium name="Pathogen Informatics"/>
            <person name="Doyle S."/>
        </authorList>
    </citation>
    <scope>NUCLEOTIDE SEQUENCE [LARGE SCALE GENOMIC DNA]</scope>
    <source>
        <strain evidence="10 11">NCTC204</strain>
    </source>
</reference>
<dbReference type="Gene3D" id="3.40.50.880">
    <property type="match status" value="1"/>
</dbReference>
<dbReference type="SUPFAM" id="SSF52317">
    <property type="entry name" value="Class I glutamine amidotransferase-like"/>
    <property type="match status" value="1"/>
</dbReference>
<dbReference type="InterPro" id="IPR024712">
    <property type="entry name" value="Catalase_clade2"/>
</dbReference>
<dbReference type="GO" id="GO:0004096">
    <property type="term" value="F:catalase activity"/>
    <property type="evidence" value="ECO:0007669"/>
    <property type="project" value="UniProtKB-EC"/>
</dbReference>
<keyword evidence="4" id="KW-0349">Heme</keyword>
<dbReference type="Proteomes" id="UP000255192">
    <property type="component" value="Unassembled WGS sequence"/>
</dbReference>
<accession>A0A378BD24</accession>
<dbReference type="InterPro" id="IPR041399">
    <property type="entry name" value="Catalase_large_C"/>
</dbReference>
<dbReference type="EC" id="1.11.1.6" evidence="2"/>
<proteinExistence type="predicted"/>
<evidence type="ECO:0000256" key="3">
    <source>
        <dbReference type="ARBA" id="ARBA00022559"/>
    </source>
</evidence>
<dbReference type="EMBL" id="UGMD01000002">
    <property type="protein sequence ID" value="STV36402.1"/>
    <property type="molecule type" value="Genomic_DNA"/>
</dbReference>
<sequence length="113" mass="11728">MPDDGSPLPIAGTFAGSPSLTVDAVVVPGGDLSALSQSGDARYYLLEAYKHLKPILLAGDARQLTSVLHVPTQGEEGVIVTDALDTPAADKLLALMTAHRVWSRSPKIAAIPA</sequence>
<evidence type="ECO:0000256" key="2">
    <source>
        <dbReference type="ARBA" id="ARBA00012314"/>
    </source>
</evidence>
<name>A0A378BD24_KLEPN</name>
<keyword evidence="3 10" id="KW-0575">Peroxidase</keyword>
<keyword evidence="7" id="KW-0408">Iron</keyword>
<dbReference type="GO" id="GO:0046872">
    <property type="term" value="F:metal ion binding"/>
    <property type="evidence" value="ECO:0007669"/>
    <property type="project" value="UniProtKB-KW"/>
</dbReference>
<evidence type="ECO:0000313" key="10">
    <source>
        <dbReference type="EMBL" id="STV36402.1"/>
    </source>
</evidence>
<dbReference type="Pfam" id="PF18011">
    <property type="entry name" value="Catalase_C"/>
    <property type="match status" value="1"/>
</dbReference>
<evidence type="ECO:0000259" key="9">
    <source>
        <dbReference type="Pfam" id="PF18011"/>
    </source>
</evidence>
<keyword evidence="5" id="KW-0479">Metal-binding</keyword>
<evidence type="ECO:0000256" key="1">
    <source>
        <dbReference type="ARBA" id="ARBA00001971"/>
    </source>
</evidence>
<dbReference type="GO" id="GO:0006979">
    <property type="term" value="P:response to oxidative stress"/>
    <property type="evidence" value="ECO:0007669"/>
    <property type="project" value="InterPro"/>
</dbReference>
<dbReference type="GO" id="GO:0020037">
    <property type="term" value="F:heme binding"/>
    <property type="evidence" value="ECO:0007669"/>
    <property type="project" value="InterPro"/>
</dbReference>
<dbReference type="PANTHER" id="PTHR42821:SF1">
    <property type="entry name" value="CATALASE-B"/>
    <property type="match status" value="1"/>
</dbReference>
<evidence type="ECO:0000256" key="7">
    <source>
        <dbReference type="ARBA" id="ARBA00023004"/>
    </source>
</evidence>
<evidence type="ECO:0000256" key="8">
    <source>
        <dbReference type="ARBA" id="ARBA00023324"/>
    </source>
</evidence>